<name>A0A9E7AE12_9ACTN</name>
<proteinExistence type="predicted"/>
<dbReference type="EMBL" id="CP097092">
    <property type="protein sequence ID" value="UQF78575.1"/>
    <property type="molecule type" value="Genomic_DNA"/>
</dbReference>
<reference evidence="1" key="1">
    <citation type="submission" date="2022-05" db="EMBL/GenBank/DDBJ databases">
        <title>Using nanopore sequencing to obtain complete genomes from saliva samples.</title>
        <authorList>
            <person name="Baker J.L."/>
        </authorList>
    </citation>
    <scope>NUCLEOTIDE SEQUENCE</scope>
    <source>
        <strain evidence="1">JCVI-JB-Lp32</strain>
    </source>
</reference>
<accession>A0A9E7AE12</accession>
<protein>
    <recommendedName>
        <fullName evidence="3">DUF559 domain-containing protein</fullName>
    </recommendedName>
</protein>
<dbReference type="AlphaFoldDB" id="A0A9E7AE12"/>
<organism evidence="1 2">
    <name type="scientific">Lancefieldella parvula</name>
    <dbReference type="NCBI Taxonomy" id="1382"/>
    <lineage>
        <taxon>Bacteria</taxon>
        <taxon>Bacillati</taxon>
        <taxon>Actinomycetota</taxon>
        <taxon>Coriobacteriia</taxon>
        <taxon>Coriobacteriales</taxon>
        <taxon>Atopobiaceae</taxon>
        <taxon>Lancefieldella</taxon>
    </lineage>
</organism>
<evidence type="ECO:0000313" key="2">
    <source>
        <dbReference type="Proteomes" id="UP000831562"/>
    </source>
</evidence>
<gene>
    <name evidence="1" type="ORF">M3I19_02485</name>
</gene>
<evidence type="ECO:0000313" key="1">
    <source>
        <dbReference type="EMBL" id="UQF78575.1"/>
    </source>
</evidence>
<dbReference type="Proteomes" id="UP000831562">
    <property type="component" value="Chromosome"/>
</dbReference>
<sequence>MEYYLSHTSALQIYRALRTRRHELLTHGFNEYLNKFNLDARQLLAKDDIPYRDLVRAINAELLVDYGIELKNPVEITVSNKKNSCVYEGIHFHVDTCASFGSVIKLNINSSSVLISSPFELLFQMASKLSLFELVLLISEFQGRFVIDASTGELQSNWYTPLFKKSELLAYLTKKKGVRSFRKVKAAADLSVENAASPMEVKLALRALLPVYKGGYAIPCVELNKEFEIQNMSGIKSQKKNRAIDLLLSSGVSNARGTQNVALEYNGSVHESIDAADRDYKRNNELLAAGIEEFVISKNEYDDIVFMDNLFTVIRSRLNLPRRHTSSKQRQIEREKRIKLWKELEKI</sequence>
<evidence type="ECO:0008006" key="3">
    <source>
        <dbReference type="Google" id="ProtNLM"/>
    </source>
</evidence>